<comment type="caution">
    <text evidence="2">The sequence shown here is derived from an EMBL/GenBank/DDBJ whole genome shotgun (WGS) entry which is preliminary data.</text>
</comment>
<gene>
    <name evidence="2" type="ORF">GCM10025781_13310</name>
</gene>
<feature type="region of interest" description="Disordered" evidence="1">
    <location>
        <begin position="1"/>
        <end position="22"/>
    </location>
</feature>
<evidence type="ECO:0000313" key="3">
    <source>
        <dbReference type="Proteomes" id="UP001501446"/>
    </source>
</evidence>
<proteinExistence type="predicted"/>
<organism evidence="2 3">
    <name type="scientific">Kocuria gwangalliensis</name>
    <dbReference type="NCBI Taxonomy" id="501592"/>
    <lineage>
        <taxon>Bacteria</taxon>
        <taxon>Bacillati</taxon>
        <taxon>Actinomycetota</taxon>
        <taxon>Actinomycetes</taxon>
        <taxon>Micrococcales</taxon>
        <taxon>Micrococcaceae</taxon>
        <taxon>Kocuria</taxon>
    </lineage>
</organism>
<evidence type="ECO:0000313" key="2">
    <source>
        <dbReference type="EMBL" id="GAA4696748.1"/>
    </source>
</evidence>
<evidence type="ECO:0000256" key="1">
    <source>
        <dbReference type="SAM" id="MobiDB-lite"/>
    </source>
</evidence>
<name>A0ABP8WYD8_9MICC</name>
<sequence>MHQNPHEDGVDDEGQRSHHAELHKFFDEQVPQRVGAFHDAIHVGFSVSVARGSHVRTGSCTLMGDPQQYMIDPHIEVQPTPK</sequence>
<accession>A0ABP8WYD8</accession>
<dbReference type="EMBL" id="BAABLN010000014">
    <property type="protein sequence ID" value="GAA4696748.1"/>
    <property type="molecule type" value="Genomic_DNA"/>
</dbReference>
<dbReference type="Proteomes" id="UP001501446">
    <property type="component" value="Unassembled WGS sequence"/>
</dbReference>
<protein>
    <submittedName>
        <fullName evidence="2">Uncharacterized protein</fullName>
    </submittedName>
</protein>
<keyword evidence="3" id="KW-1185">Reference proteome</keyword>
<reference evidence="3" key="1">
    <citation type="journal article" date="2019" name="Int. J. Syst. Evol. Microbiol.">
        <title>The Global Catalogue of Microorganisms (GCM) 10K type strain sequencing project: providing services to taxonomists for standard genome sequencing and annotation.</title>
        <authorList>
            <consortium name="The Broad Institute Genomics Platform"/>
            <consortium name="The Broad Institute Genome Sequencing Center for Infectious Disease"/>
            <person name="Wu L."/>
            <person name="Ma J."/>
        </authorList>
    </citation>
    <scope>NUCLEOTIDE SEQUENCE [LARGE SCALE GENOMIC DNA]</scope>
    <source>
        <strain evidence="3">JCM 18958</strain>
    </source>
</reference>